<dbReference type="SMART" id="SM00205">
    <property type="entry name" value="THN"/>
    <property type="match status" value="1"/>
</dbReference>
<dbReference type="Gene3D" id="3.20.20.80">
    <property type="entry name" value="Glycosidases"/>
    <property type="match status" value="1"/>
</dbReference>
<accession>A0ABN3T7Q6</accession>
<dbReference type="InterPro" id="IPR037176">
    <property type="entry name" value="Osmotin/thaumatin-like_sf"/>
</dbReference>
<comment type="caution">
    <text evidence="4">The sequence shown here is derived from an EMBL/GenBank/DDBJ whole genome shotgun (WGS) entry which is preliminary data.</text>
</comment>
<dbReference type="InterPro" id="IPR017853">
    <property type="entry name" value="GH"/>
</dbReference>
<evidence type="ECO:0000313" key="4">
    <source>
        <dbReference type="EMBL" id="GAA2695664.1"/>
    </source>
</evidence>
<name>A0ABN3T7Q6_9ACTN</name>
<dbReference type="EMBL" id="BAAASK010000021">
    <property type="protein sequence ID" value="GAA2695664.1"/>
    <property type="molecule type" value="Genomic_DNA"/>
</dbReference>
<sequence length="541" mass="57167">MRRRTSFLLALLLVVAGVTGTAYAVRSQGSGGVDASGSPVAAAVDHTVTFQNRSDNRIWVGSTVNADGSAALTGLPMLEPGQSATITIPEHRGAGHWRGKFFARQGCGGEVGSTFHCDVGDCGPYADHCSTGEQPTSLAEFNFDPADSSAPWYNVSYVNAVSTAVTISPDNVTPPADGECSAVGCAKDLLSACPPDNLVKTEGSGRPLVCVNPNRDTKTPYSDALNRECPTAYAWSKQDAEPGNTVVRQCTKCTGLTVAFHGGGPVRPDAAETRGPDKAPTGDNTQSRVIGNTQSRVANTSAKGVGATPGDGVTQALKDSGASWYYNWSSTTGPITKPNDIEYVPMIWGADAVTDTALGQAAKEGKALLGFNEPDLPAQANLTPEQALDLWPRLQSTGLRLGAPAVASGGDVAGGWLDRFMRGASERGLRVDFIPLHWFGGDFGPDAANQLRRYVQAVHDRYHKPIWLTEYGLIDYTQGTTPRYPGEQQQVDFIKASSTMLDGLGFVERHAWFALSTATSPTGLYDGESANASGRVYREAG</sequence>
<feature type="domain" description="Asl1-like glycosyl hydrolase catalytic" evidence="3">
    <location>
        <begin position="317"/>
        <end position="537"/>
    </location>
</feature>
<dbReference type="Gene3D" id="2.60.110.10">
    <property type="entry name" value="Thaumatin"/>
    <property type="match status" value="1"/>
</dbReference>
<evidence type="ECO:0000259" key="3">
    <source>
        <dbReference type="Pfam" id="PF11790"/>
    </source>
</evidence>
<dbReference type="SUPFAM" id="SSF51445">
    <property type="entry name" value="(Trans)glycosidases"/>
    <property type="match status" value="1"/>
</dbReference>
<dbReference type="PANTHER" id="PTHR34154:SF3">
    <property type="entry name" value="ALKALI-SENSITIVE LINKAGE PROTEIN 1"/>
    <property type="match status" value="1"/>
</dbReference>
<protein>
    <recommendedName>
        <fullName evidence="3">Asl1-like glycosyl hydrolase catalytic domain-containing protein</fullName>
    </recommendedName>
</protein>
<dbReference type="InterPro" id="IPR053183">
    <property type="entry name" value="ASL1"/>
</dbReference>
<gene>
    <name evidence="4" type="ORF">GCM10010310_57530</name>
</gene>
<feature type="chain" id="PRO_5045705257" description="Asl1-like glycosyl hydrolase catalytic domain-containing protein" evidence="2">
    <location>
        <begin position="25"/>
        <end position="541"/>
    </location>
</feature>
<feature type="region of interest" description="Disordered" evidence="1">
    <location>
        <begin position="264"/>
        <end position="288"/>
    </location>
</feature>
<dbReference type="PANTHER" id="PTHR34154">
    <property type="entry name" value="ALKALI-SENSITIVE LINKAGE PROTEIN 1"/>
    <property type="match status" value="1"/>
</dbReference>
<dbReference type="InterPro" id="IPR024655">
    <property type="entry name" value="Asl1_glyco_hydro_catalytic"/>
</dbReference>
<evidence type="ECO:0000313" key="5">
    <source>
        <dbReference type="Proteomes" id="UP001499989"/>
    </source>
</evidence>
<dbReference type="PROSITE" id="PS51367">
    <property type="entry name" value="THAUMATIN_2"/>
    <property type="match status" value="1"/>
</dbReference>
<dbReference type="Proteomes" id="UP001499989">
    <property type="component" value="Unassembled WGS sequence"/>
</dbReference>
<dbReference type="InterPro" id="IPR001938">
    <property type="entry name" value="Thaumatin"/>
</dbReference>
<evidence type="ECO:0000256" key="2">
    <source>
        <dbReference type="SAM" id="SignalP"/>
    </source>
</evidence>
<dbReference type="Pfam" id="PF11790">
    <property type="entry name" value="Glyco_hydro_cc"/>
    <property type="match status" value="1"/>
</dbReference>
<feature type="signal peptide" evidence="2">
    <location>
        <begin position="1"/>
        <end position="24"/>
    </location>
</feature>
<dbReference type="Pfam" id="PF00314">
    <property type="entry name" value="Thaumatin"/>
    <property type="match status" value="1"/>
</dbReference>
<keyword evidence="2" id="KW-0732">Signal</keyword>
<evidence type="ECO:0000256" key="1">
    <source>
        <dbReference type="SAM" id="MobiDB-lite"/>
    </source>
</evidence>
<reference evidence="4 5" key="1">
    <citation type="journal article" date="2019" name="Int. J. Syst. Evol. Microbiol.">
        <title>The Global Catalogue of Microorganisms (GCM) 10K type strain sequencing project: providing services to taxonomists for standard genome sequencing and annotation.</title>
        <authorList>
            <consortium name="The Broad Institute Genomics Platform"/>
            <consortium name="The Broad Institute Genome Sequencing Center for Infectious Disease"/>
            <person name="Wu L."/>
            <person name="Ma J."/>
        </authorList>
    </citation>
    <scope>NUCLEOTIDE SEQUENCE [LARGE SCALE GENOMIC DNA]</scope>
    <source>
        <strain evidence="4 5">JCM 4531</strain>
    </source>
</reference>
<dbReference type="SUPFAM" id="SSF49870">
    <property type="entry name" value="Osmotin, thaumatin-like protein"/>
    <property type="match status" value="1"/>
</dbReference>
<proteinExistence type="predicted"/>
<organism evidence="4 5">
    <name type="scientific">Streptomyces violaceolatus</name>
    <dbReference type="NCBI Taxonomy" id="67378"/>
    <lineage>
        <taxon>Bacteria</taxon>
        <taxon>Bacillati</taxon>
        <taxon>Actinomycetota</taxon>
        <taxon>Actinomycetes</taxon>
        <taxon>Kitasatosporales</taxon>
        <taxon>Streptomycetaceae</taxon>
        <taxon>Streptomyces</taxon>
        <taxon>Streptomyces violaceoruber group</taxon>
    </lineage>
</organism>
<keyword evidence="5" id="KW-1185">Reference proteome</keyword>